<evidence type="ECO:0000256" key="6">
    <source>
        <dbReference type="PIRSR" id="PIRSR037350-1"/>
    </source>
</evidence>
<evidence type="ECO:0000256" key="1">
    <source>
        <dbReference type="ARBA" id="ARBA00005878"/>
    </source>
</evidence>
<feature type="compositionally biased region" description="Basic and acidic residues" evidence="7">
    <location>
        <begin position="68"/>
        <end position="79"/>
    </location>
</feature>
<evidence type="ECO:0000256" key="2">
    <source>
        <dbReference type="ARBA" id="ARBA00022603"/>
    </source>
</evidence>
<evidence type="ECO:0000313" key="9">
    <source>
        <dbReference type="Proteomes" id="UP000758603"/>
    </source>
</evidence>
<reference evidence="8" key="1">
    <citation type="journal article" date="2021" name="Nat. Commun.">
        <title>Genetic determinants of endophytism in the Arabidopsis root mycobiome.</title>
        <authorList>
            <person name="Mesny F."/>
            <person name="Miyauchi S."/>
            <person name="Thiergart T."/>
            <person name="Pickel B."/>
            <person name="Atanasova L."/>
            <person name="Karlsson M."/>
            <person name="Huettel B."/>
            <person name="Barry K.W."/>
            <person name="Haridas S."/>
            <person name="Chen C."/>
            <person name="Bauer D."/>
            <person name="Andreopoulos W."/>
            <person name="Pangilinan J."/>
            <person name="LaButti K."/>
            <person name="Riley R."/>
            <person name="Lipzen A."/>
            <person name="Clum A."/>
            <person name="Drula E."/>
            <person name="Henrissat B."/>
            <person name="Kohler A."/>
            <person name="Grigoriev I.V."/>
            <person name="Martin F.M."/>
            <person name="Hacquard S."/>
        </authorList>
    </citation>
    <scope>NUCLEOTIDE SEQUENCE</scope>
    <source>
        <strain evidence="8">MPI-SDFR-AT-0073</strain>
    </source>
</reference>
<dbReference type="SUPFAM" id="SSF53335">
    <property type="entry name" value="S-adenosyl-L-methionine-dependent methyltransferases"/>
    <property type="match status" value="1"/>
</dbReference>
<dbReference type="EMBL" id="JAGPXC010000001">
    <property type="protein sequence ID" value="KAH6660961.1"/>
    <property type="molecule type" value="Genomic_DNA"/>
</dbReference>
<dbReference type="Pfam" id="PF05971">
    <property type="entry name" value="Methyltransf_10"/>
    <property type="match status" value="1"/>
</dbReference>
<evidence type="ECO:0000256" key="5">
    <source>
        <dbReference type="PIRNR" id="PIRNR037350"/>
    </source>
</evidence>
<sequence>MGGGEISNEPNHVRGVKRKHVGDEVRLTFSQRLAAAQKNPKQIEGGSASVRAEVNSSPKFPDSSDVEDSPKDTQHLEKDDHYRHLYTNEVDFVVLAENDEKFRACLKDGRHLDFTDPLSVMQLTKSLLKVDFDLHIELPQDRLCPPVQNRHNYLLWIKELLDSSASTYSDTYEPDRKVVGLDIGTGASSIYPLLGCAQRPAWSFIATDIDTKSLSYARNNVEVNRLSSRIRIVQRSVDGSIVPLDDLEIESIDFTMTNPPFYASEAELTQLAKLKSKPPNSACTGAPNEMVCDGGEVGFFKRIFSESLILRKRVQWYTTMLGKQSSLQAVVQVFQEHEIENYAMTELIQGSKTRRWAVGWSFMSRRPNNKACRGFEPSAGKKFLPYLTEMVVASRSVHIDSAKQLENVFWTQLEDVTDGLDLVSWNLDEDKLRVVGFADENVWSRAYRRSKARQSTADEAQEKHGATKLISECAFGFSITVKARHDQKAAVSNVDVVVRWLQGTDYSLFESFYGMLRNALLNVI</sequence>
<feature type="region of interest" description="Disordered" evidence="7">
    <location>
        <begin position="35"/>
        <end position="79"/>
    </location>
</feature>
<dbReference type="GO" id="GO:0070475">
    <property type="term" value="P:rRNA base methylation"/>
    <property type="evidence" value="ECO:0007669"/>
    <property type="project" value="TreeGrafter"/>
</dbReference>
<dbReference type="RefSeq" id="XP_045965092.1">
    <property type="nucleotide sequence ID" value="XM_046105316.1"/>
</dbReference>
<keyword evidence="4 6" id="KW-0949">S-adenosyl-L-methionine</keyword>
<dbReference type="GO" id="GO:0005634">
    <property type="term" value="C:nucleus"/>
    <property type="evidence" value="ECO:0007669"/>
    <property type="project" value="TreeGrafter"/>
</dbReference>
<evidence type="ECO:0000256" key="7">
    <source>
        <dbReference type="SAM" id="MobiDB-lite"/>
    </source>
</evidence>
<feature type="binding site" evidence="6">
    <location>
        <position position="208"/>
    </location>
    <ligand>
        <name>S-adenosyl-L-methionine</name>
        <dbReference type="ChEBI" id="CHEBI:59789"/>
    </ligand>
</feature>
<organism evidence="8 9">
    <name type="scientific">Truncatella angustata</name>
    <dbReference type="NCBI Taxonomy" id="152316"/>
    <lineage>
        <taxon>Eukaryota</taxon>
        <taxon>Fungi</taxon>
        <taxon>Dikarya</taxon>
        <taxon>Ascomycota</taxon>
        <taxon>Pezizomycotina</taxon>
        <taxon>Sordariomycetes</taxon>
        <taxon>Xylariomycetidae</taxon>
        <taxon>Amphisphaeriales</taxon>
        <taxon>Sporocadaceae</taxon>
        <taxon>Truncatella</taxon>
    </lineage>
</organism>
<accession>A0A9P9A2Q3</accession>
<feature type="region of interest" description="Disordered" evidence="7">
    <location>
        <begin position="1"/>
        <end position="20"/>
    </location>
</feature>
<evidence type="ECO:0000256" key="3">
    <source>
        <dbReference type="ARBA" id="ARBA00022679"/>
    </source>
</evidence>
<dbReference type="InterPro" id="IPR017182">
    <property type="entry name" value="METTL16/PsiM"/>
</dbReference>
<comment type="similarity">
    <text evidence="1 5">Belongs to the methyltransferase superfamily. METTL16/RlmF family.</text>
</comment>
<dbReference type="PIRSF" id="PIRSF037350">
    <property type="entry name" value="Mtase_ZK1128_prd"/>
    <property type="match status" value="1"/>
</dbReference>
<evidence type="ECO:0000256" key="4">
    <source>
        <dbReference type="ARBA" id="ARBA00022691"/>
    </source>
</evidence>
<dbReference type="InterPro" id="IPR010286">
    <property type="entry name" value="METTL16/RlmF"/>
</dbReference>
<evidence type="ECO:0000313" key="8">
    <source>
        <dbReference type="EMBL" id="KAH6660961.1"/>
    </source>
</evidence>
<dbReference type="AlphaFoldDB" id="A0A9P9A2Q3"/>
<dbReference type="PANTHER" id="PTHR13393:SF0">
    <property type="entry name" value="RNA N6-ADENOSINE-METHYLTRANSFERASE METTL16"/>
    <property type="match status" value="1"/>
</dbReference>
<keyword evidence="9" id="KW-1185">Reference proteome</keyword>
<dbReference type="EC" id="2.1.1.-" evidence="5"/>
<feature type="binding site" evidence="6">
    <location>
        <position position="150"/>
    </location>
    <ligand>
        <name>S-adenosyl-L-methionine</name>
        <dbReference type="ChEBI" id="CHEBI:59789"/>
    </ligand>
</feature>
<name>A0A9P9A2Q3_9PEZI</name>
<dbReference type="Proteomes" id="UP000758603">
    <property type="component" value="Unassembled WGS sequence"/>
</dbReference>
<protein>
    <recommendedName>
        <fullName evidence="5">U6 small nuclear RNA (adenine-(43)-N(6))-methyltransferase</fullName>
        <ecNumber evidence="5">2.1.1.-</ecNumber>
    </recommendedName>
</protein>
<feature type="binding site" evidence="6">
    <location>
        <position position="258"/>
    </location>
    <ligand>
        <name>S-adenosyl-L-methionine</name>
        <dbReference type="ChEBI" id="CHEBI:59789"/>
    </ligand>
</feature>
<proteinExistence type="inferred from homology"/>
<dbReference type="GeneID" id="70134207"/>
<dbReference type="InterPro" id="IPR029063">
    <property type="entry name" value="SAM-dependent_MTases_sf"/>
</dbReference>
<gene>
    <name evidence="8" type="ORF">BKA67DRAFT_598940</name>
</gene>
<dbReference type="Gene3D" id="3.40.50.150">
    <property type="entry name" value="Vaccinia Virus protein VP39"/>
    <property type="match status" value="1"/>
</dbReference>
<keyword evidence="3 5" id="KW-0808">Transferase</keyword>
<dbReference type="PANTHER" id="PTHR13393">
    <property type="entry name" value="SAM-DEPENDENT METHYLTRANSFERASE"/>
    <property type="match status" value="1"/>
</dbReference>
<keyword evidence="2 5" id="KW-0489">Methyltransferase</keyword>
<dbReference type="GO" id="GO:0008168">
    <property type="term" value="F:methyltransferase activity"/>
    <property type="evidence" value="ECO:0007669"/>
    <property type="project" value="UniProtKB-UniRule"/>
</dbReference>
<dbReference type="OrthoDB" id="514248at2759"/>
<feature type="binding site" evidence="6">
    <location>
        <position position="184"/>
    </location>
    <ligand>
        <name>S-adenosyl-L-methionine</name>
        <dbReference type="ChEBI" id="CHEBI:59789"/>
    </ligand>
</feature>
<comment type="caution">
    <text evidence="8">The sequence shown here is derived from an EMBL/GenBank/DDBJ whole genome shotgun (WGS) entry which is preliminary data.</text>
</comment>